<keyword evidence="5" id="KW-0611">Plant defense</keyword>
<evidence type="ECO:0000256" key="1">
    <source>
        <dbReference type="ARBA" id="ARBA00008894"/>
    </source>
</evidence>
<dbReference type="Pfam" id="PF00931">
    <property type="entry name" value="NB-ARC"/>
    <property type="match status" value="1"/>
</dbReference>
<evidence type="ECO:0000256" key="4">
    <source>
        <dbReference type="ARBA" id="ARBA00022741"/>
    </source>
</evidence>
<dbReference type="InterPro" id="IPR057135">
    <property type="entry name" value="At4g27190-like_LRR"/>
</dbReference>
<dbReference type="PANTHER" id="PTHR33463">
    <property type="entry name" value="NB-ARC DOMAIN-CONTAINING PROTEIN-RELATED"/>
    <property type="match status" value="1"/>
</dbReference>
<feature type="domain" description="Disease resistance protein At4g27190-like leucine-rich repeats" evidence="9">
    <location>
        <begin position="782"/>
        <end position="878"/>
    </location>
</feature>
<evidence type="ECO:0000313" key="10">
    <source>
        <dbReference type="EMBL" id="KAJ9145929.1"/>
    </source>
</evidence>
<keyword evidence="6" id="KW-0067">ATP-binding</keyword>
<dbReference type="InterPro" id="IPR050905">
    <property type="entry name" value="Plant_NBS-LRR"/>
</dbReference>
<keyword evidence="2" id="KW-0433">Leucine-rich repeat</keyword>
<evidence type="ECO:0000259" key="8">
    <source>
        <dbReference type="Pfam" id="PF00931"/>
    </source>
</evidence>
<dbReference type="Proteomes" id="UP001174677">
    <property type="component" value="Chromosome 16"/>
</dbReference>
<feature type="domain" description="NB-ARC" evidence="8">
    <location>
        <begin position="159"/>
        <end position="322"/>
    </location>
</feature>
<dbReference type="Gene3D" id="3.80.10.10">
    <property type="entry name" value="Ribonuclease Inhibitor"/>
    <property type="match status" value="3"/>
</dbReference>
<name>A0ABQ9KPA2_HEVBR</name>
<dbReference type="Gene3D" id="1.10.8.430">
    <property type="entry name" value="Helical domain of apoptotic protease-activating factors"/>
    <property type="match status" value="1"/>
</dbReference>
<comment type="caution">
    <text evidence="10">The sequence shown here is derived from an EMBL/GenBank/DDBJ whole genome shotgun (WGS) entry which is preliminary data.</text>
</comment>
<dbReference type="Pfam" id="PF23247">
    <property type="entry name" value="LRR_RPS2"/>
    <property type="match status" value="3"/>
</dbReference>
<dbReference type="PANTHER" id="PTHR33463:SF183">
    <property type="entry name" value="NB-ARC DOMAIN DISEASE RESISTANCE PROTEIN"/>
    <property type="match status" value="1"/>
</dbReference>
<dbReference type="InterPro" id="IPR036388">
    <property type="entry name" value="WH-like_DNA-bd_sf"/>
</dbReference>
<dbReference type="InterPro" id="IPR032675">
    <property type="entry name" value="LRR_dom_sf"/>
</dbReference>
<organism evidence="10 11">
    <name type="scientific">Hevea brasiliensis</name>
    <name type="common">Para rubber tree</name>
    <name type="synonym">Siphonia brasiliensis</name>
    <dbReference type="NCBI Taxonomy" id="3981"/>
    <lineage>
        <taxon>Eukaryota</taxon>
        <taxon>Viridiplantae</taxon>
        <taxon>Streptophyta</taxon>
        <taxon>Embryophyta</taxon>
        <taxon>Tracheophyta</taxon>
        <taxon>Spermatophyta</taxon>
        <taxon>Magnoliopsida</taxon>
        <taxon>eudicotyledons</taxon>
        <taxon>Gunneridae</taxon>
        <taxon>Pentapetalae</taxon>
        <taxon>rosids</taxon>
        <taxon>fabids</taxon>
        <taxon>Malpighiales</taxon>
        <taxon>Euphorbiaceae</taxon>
        <taxon>Crotonoideae</taxon>
        <taxon>Micrandreae</taxon>
        <taxon>Hevea</taxon>
    </lineage>
</organism>
<protein>
    <recommendedName>
        <fullName evidence="12">AAA+ ATPase domain-containing protein</fullName>
    </recommendedName>
</protein>
<evidence type="ECO:0000256" key="7">
    <source>
        <dbReference type="SAM" id="Coils"/>
    </source>
</evidence>
<feature type="coiled-coil region" evidence="7">
    <location>
        <begin position="47"/>
        <end position="74"/>
    </location>
</feature>
<evidence type="ECO:0000259" key="9">
    <source>
        <dbReference type="Pfam" id="PF23247"/>
    </source>
</evidence>
<gene>
    <name evidence="10" type="ORF">P3X46_028256</name>
</gene>
<keyword evidence="7" id="KW-0175">Coiled coil</keyword>
<evidence type="ECO:0008006" key="12">
    <source>
        <dbReference type="Google" id="ProtNLM"/>
    </source>
</evidence>
<dbReference type="PRINTS" id="PR00364">
    <property type="entry name" value="DISEASERSIST"/>
</dbReference>
<evidence type="ECO:0000256" key="6">
    <source>
        <dbReference type="ARBA" id="ARBA00022840"/>
    </source>
</evidence>
<dbReference type="Gene3D" id="3.40.50.300">
    <property type="entry name" value="P-loop containing nucleotide triphosphate hydrolases"/>
    <property type="match status" value="1"/>
</dbReference>
<evidence type="ECO:0000256" key="5">
    <source>
        <dbReference type="ARBA" id="ARBA00022821"/>
    </source>
</evidence>
<dbReference type="InterPro" id="IPR027417">
    <property type="entry name" value="P-loop_NTPase"/>
</dbReference>
<keyword evidence="11" id="KW-1185">Reference proteome</keyword>
<dbReference type="Gene3D" id="1.10.10.10">
    <property type="entry name" value="Winged helix-like DNA-binding domain superfamily/Winged helix DNA-binding domain"/>
    <property type="match status" value="1"/>
</dbReference>
<feature type="domain" description="Disease resistance protein At4g27190-like leucine-rich repeats" evidence="9">
    <location>
        <begin position="1117"/>
        <end position="1221"/>
    </location>
</feature>
<dbReference type="SUPFAM" id="SSF52540">
    <property type="entry name" value="P-loop containing nucleoside triphosphate hydrolases"/>
    <property type="match status" value="1"/>
</dbReference>
<evidence type="ECO:0000313" key="11">
    <source>
        <dbReference type="Proteomes" id="UP001174677"/>
    </source>
</evidence>
<dbReference type="EMBL" id="JARPOI010000016">
    <property type="protein sequence ID" value="KAJ9145929.1"/>
    <property type="molecule type" value="Genomic_DNA"/>
</dbReference>
<proteinExistence type="inferred from homology"/>
<evidence type="ECO:0000256" key="3">
    <source>
        <dbReference type="ARBA" id="ARBA00022737"/>
    </source>
</evidence>
<sequence length="1282" mass="146553">MAVNILIAVASVAVEIIKWVVDILIPVANVAVEIINWLPIRRHIGYLTGYELNIKNLKEELQKLKNKKTVVDAGHTPYSIIQWQKQVDDIIKKGDEFFQNENKCFNTNCPDPMSRYSLSKKAKEMTETVLDLLKKTEEFGNNLGSAFITKGIMDFTSRESIKNEVWEALKDDNLSRISICGAGGVGKTTMVKQLVQRVERENLFDVVGMAVVSQNPNIKKIQGDIASWLELKLDDENEFRRAGKLRQGLINHDKRILIILDDVWRELDFEEIGLPSRGERKGHKIMLTSRNIYECNKMGSEKNFPVDVLTKDEARYLFREMAGISIDQDLHHTATEIADECGGLPLAIVTIAKGLKKRPRNTWLDTLQQLKNSNLKGVAQDVFPRIELSYKLLEAEEAKSCFLLCSLFPEDFDILVEDLVRYGMGLRLFTNVDKVHHARTRVYNLIDELKESFLLLEGCGHDYVKMHDIVRDVAISIASRDKQWHMLQSEAKMKDWREKEGYKHCIAVSLLYEEISDQLNDLEYPKLELLQIGNDRWSPGLSNIVCEGMKELKVLALFCRVPSLSQSLDVLRNLRTLRLVVFKKYWVRAIGALVKLEILEIHGECLRLPEEIGLLKNLRLLDLRGAVRLKCIPSGVLLELSKLEELYLPSYFGEWEPVEDGKKNNASLSELDTHHVTALEISVPKASILPEVSVFRNLERFKICVGCTNEIVADRNYAKVLQLRDDASDIKETGMKVLMGKAEVLNLIEVTNLKEVISTDECVEQGYLVDALQGIPRLPEIQLTYFGKLRELNIHSCHELKYFIPLSMAKGLRQLHTISVEICKEMEGIFYNSEVDDEVEFPELTDLELRDLPNFLGFIINKSLSWKVQIQDFTILQVTPNIGKDIDQPSTSQRNNNIEIEHAQLQSMAGPVEMISILFPSLCQGLSNLQKLKLIECGLLKVAFPPSIAQQLERLKELTIIDCPEIEYIVAETQEEEKDTRISKIMFPNLILLELSWLPKLMAFCADNHISFDWPSLERFKLYHCPKMEKLCSAIPDSSTLKNSFDQSGLSGKEVMYPTRLVRRGRKQKGVSNKEDIEQQNTSRMNNKTEIEHAQLQFTTGPVEIISILFPSLWLPSNLQELSLDECGFVKVVFPLSVAQQLEQLKYLRIWCCPKVEYIVAEVQEEKNKRISQKVFPNLIRLHLSFLRKLMALCADSYISFDWLSLEDFSLIFCPTMKTLCSTIPDSSTLKKSFDQSDLNGKEVMCPISSIIRGLVRRGGEQKNVSNKEMMSLILPSMKWMK</sequence>
<dbReference type="InterPro" id="IPR042197">
    <property type="entry name" value="Apaf_helical"/>
</dbReference>
<dbReference type="SUPFAM" id="SSF52058">
    <property type="entry name" value="L domain-like"/>
    <property type="match status" value="1"/>
</dbReference>
<keyword evidence="4" id="KW-0547">Nucleotide-binding</keyword>
<evidence type="ECO:0000256" key="2">
    <source>
        <dbReference type="ARBA" id="ARBA00022614"/>
    </source>
</evidence>
<dbReference type="InterPro" id="IPR002182">
    <property type="entry name" value="NB-ARC"/>
</dbReference>
<accession>A0ABQ9KPA2</accession>
<comment type="similarity">
    <text evidence="1">Belongs to the disease resistance NB-LRR family.</text>
</comment>
<reference evidence="10" key="1">
    <citation type="journal article" date="2023" name="Plant Biotechnol. J.">
        <title>Chromosome-level wild Hevea brasiliensis genome provides new tools for genomic-assisted breeding and valuable loci to elevate rubber yield.</title>
        <authorList>
            <person name="Cheng H."/>
            <person name="Song X."/>
            <person name="Hu Y."/>
            <person name="Wu T."/>
            <person name="Yang Q."/>
            <person name="An Z."/>
            <person name="Feng S."/>
            <person name="Deng Z."/>
            <person name="Wu W."/>
            <person name="Zeng X."/>
            <person name="Tu M."/>
            <person name="Wang X."/>
            <person name="Huang H."/>
        </authorList>
    </citation>
    <scope>NUCLEOTIDE SEQUENCE</scope>
    <source>
        <strain evidence="10">MT/VB/25A 57/8</strain>
    </source>
</reference>
<feature type="domain" description="Disease resistance protein At4g27190-like leucine-rich repeats" evidence="9">
    <location>
        <begin position="925"/>
        <end position="1033"/>
    </location>
</feature>
<keyword evidence="3" id="KW-0677">Repeat</keyword>